<evidence type="ECO:0000313" key="3">
    <source>
        <dbReference type="Proteomes" id="UP001302126"/>
    </source>
</evidence>
<dbReference type="InterPro" id="IPR056444">
    <property type="entry name" value="Zn_ribbon_GRF_2"/>
</dbReference>
<gene>
    <name evidence="2" type="ORF">QBC35DRAFT_508164</name>
</gene>
<evidence type="ECO:0000313" key="2">
    <source>
        <dbReference type="EMBL" id="KAK4183370.1"/>
    </source>
</evidence>
<sequence length="83" mass="9805">MVRNDSPNRNAGRPYYICCSCPDGKFLVFADYEGNQPWNPRCHCGESSKQQSTGGWYRRTQTRPGTQYYVCRLGTCDYWYTRW</sequence>
<proteinExistence type="predicted"/>
<reference evidence="2" key="1">
    <citation type="journal article" date="2023" name="Mol. Phylogenet. Evol.">
        <title>Genome-scale phylogeny and comparative genomics of the fungal order Sordariales.</title>
        <authorList>
            <person name="Hensen N."/>
            <person name="Bonometti L."/>
            <person name="Westerberg I."/>
            <person name="Brannstrom I.O."/>
            <person name="Guillou S."/>
            <person name="Cros-Aarteil S."/>
            <person name="Calhoun S."/>
            <person name="Haridas S."/>
            <person name="Kuo A."/>
            <person name="Mondo S."/>
            <person name="Pangilinan J."/>
            <person name="Riley R."/>
            <person name="LaButti K."/>
            <person name="Andreopoulos B."/>
            <person name="Lipzen A."/>
            <person name="Chen C."/>
            <person name="Yan M."/>
            <person name="Daum C."/>
            <person name="Ng V."/>
            <person name="Clum A."/>
            <person name="Steindorff A."/>
            <person name="Ohm R.A."/>
            <person name="Martin F."/>
            <person name="Silar P."/>
            <person name="Natvig D.O."/>
            <person name="Lalanne C."/>
            <person name="Gautier V."/>
            <person name="Ament-Velasquez S.L."/>
            <person name="Kruys A."/>
            <person name="Hutchinson M.I."/>
            <person name="Powell A.J."/>
            <person name="Barry K."/>
            <person name="Miller A.N."/>
            <person name="Grigoriev I.V."/>
            <person name="Debuchy R."/>
            <person name="Gladieux P."/>
            <person name="Hiltunen Thoren M."/>
            <person name="Johannesson H."/>
        </authorList>
    </citation>
    <scope>NUCLEOTIDE SEQUENCE</scope>
    <source>
        <strain evidence="2">PSN309</strain>
    </source>
</reference>
<keyword evidence="3" id="KW-1185">Reference proteome</keyword>
<evidence type="ECO:0000259" key="1">
    <source>
        <dbReference type="Pfam" id="PF23549"/>
    </source>
</evidence>
<organism evidence="2 3">
    <name type="scientific">Podospora australis</name>
    <dbReference type="NCBI Taxonomy" id="1536484"/>
    <lineage>
        <taxon>Eukaryota</taxon>
        <taxon>Fungi</taxon>
        <taxon>Dikarya</taxon>
        <taxon>Ascomycota</taxon>
        <taxon>Pezizomycotina</taxon>
        <taxon>Sordariomycetes</taxon>
        <taxon>Sordariomycetidae</taxon>
        <taxon>Sordariales</taxon>
        <taxon>Podosporaceae</taxon>
        <taxon>Podospora</taxon>
    </lineage>
</organism>
<protein>
    <recommendedName>
        <fullName evidence="1">GRF-like zinc ribbon domain-containing protein</fullName>
    </recommendedName>
</protein>
<dbReference type="Proteomes" id="UP001302126">
    <property type="component" value="Unassembled WGS sequence"/>
</dbReference>
<comment type="caution">
    <text evidence="2">The sequence shown here is derived from an EMBL/GenBank/DDBJ whole genome shotgun (WGS) entry which is preliminary data.</text>
</comment>
<feature type="domain" description="GRF-like zinc ribbon" evidence="1">
    <location>
        <begin position="2"/>
        <end position="32"/>
    </location>
</feature>
<reference evidence="2" key="2">
    <citation type="submission" date="2023-05" db="EMBL/GenBank/DDBJ databases">
        <authorList>
            <consortium name="Lawrence Berkeley National Laboratory"/>
            <person name="Steindorff A."/>
            <person name="Hensen N."/>
            <person name="Bonometti L."/>
            <person name="Westerberg I."/>
            <person name="Brannstrom I.O."/>
            <person name="Guillou S."/>
            <person name="Cros-Aarteil S."/>
            <person name="Calhoun S."/>
            <person name="Haridas S."/>
            <person name="Kuo A."/>
            <person name="Mondo S."/>
            <person name="Pangilinan J."/>
            <person name="Riley R."/>
            <person name="Labutti K."/>
            <person name="Andreopoulos B."/>
            <person name="Lipzen A."/>
            <person name="Chen C."/>
            <person name="Yanf M."/>
            <person name="Daum C."/>
            <person name="Ng V."/>
            <person name="Clum A."/>
            <person name="Ohm R."/>
            <person name="Martin F."/>
            <person name="Silar P."/>
            <person name="Natvig D."/>
            <person name="Lalanne C."/>
            <person name="Gautier V."/>
            <person name="Ament-Velasquez S.L."/>
            <person name="Kruys A."/>
            <person name="Hutchinson M.I."/>
            <person name="Powell A.J."/>
            <person name="Barry K."/>
            <person name="Miller A.N."/>
            <person name="Grigoriev I.V."/>
            <person name="Debuchy R."/>
            <person name="Gladieux P."/>
            <person name="Thoren M.H."/>
            <person name="Johannesson H."/>
        </authorList>
    </citation>
    <scope>NUCLEOTIDE SEQUENCE</scope>
    <source>
        <strain evidence="2">PSN309</strain>
    </source>
</reference>
<name>A0AAN7AEW5_9PEZI</name>
<dbReference type="Pfam" id="PF23549">
    <property type="entry name" value="Zn_ribbon_GRF_2"/>
    <property type="match status" value="1"/>
</dbReference>
<dbReference type="AlphaFoldDB" id="A0AAN7AEW5"/>
<dbReference type="EMBL" id="MU864554">
    <property type="protein sequence ID" value="KAK4183370.1"/>
    <property type="molecule type" value="Genomic_DNA"/>
</dbReference>
<accession>A0AAN7AEW5</accession>